<dbReference type="AlphaFoldDB" id="A0A0C3PHY3"/>
<dbReference type="HOGENOM" id="CLU_1635993_0_0_1"/>
<dbReference type="Proteomes" id="UP000053257">
    <property type="component" value="Unassembled WGS sequence"/>
</dbReference>
<evidence type="ECO:0000313" key="2">
    <source>
        <dbReference type="EMBL" id="KIP05538.1"/>
    </source>
</evidence>
<evidence type="ECO:0000313" key="3">
    <source>
        <dbReference type="Proteomes" id="UP000053257"/>
    </source>
</evidence>
<name>A0A0C3PHY3_PHLG1</name>
<sequence>MTQKHGAKINDILPILGRCNPCGRIMISSFAQTHLCPPESPPSSPTFLSKGKKLGLYSPGARHIDLPSTSQMRLTPLSPSLHAASQSSQTTSSQVTYPSAGSSQTRQADGSQSSDMIDLTLDSDDFTFDPDVSFAPSGSQIIDLTSDDDAEGAESVVVKCES</sequence>
<feature type="region of interest" description="Disordered" evidence="1">
    <location>
        <begin position="137"/>
        <end position="162"/>
    </location>
</feature>
<feature type="compositionally biased region" description="Polar residues" evidence="1">
    <location>
        <begin position="97"/>
        <end position="115"/>
    </location>
</feature>
<gene>
    <name evidence="2" type="ORF">PHLGIDRAFT_119767</name>
</gene>
<keyword evidence="3" id="KW-1185">Reference proteome</keyword>
<protein>
    <submittedName>
        <fullName evidence="2">Uncharacterized protein</fullName>
    </submittedName>
</protein>
<feature type="region of interest" description="Disordered" evidence="1">
    <location>
        <begin position="59"/>
        <end position="122"/>
    </location>
</feature>
<feature type="compositionally biased region" description="Low complexity" evidence="1">
    <location>
        <begin position="85"/>
        <end position="96"/>
    </location>
</feature>
<evidence type="ECO:0000256" key="1">
    <source>
        <dbReference type="SAM" id="MobiDB-lite"/>
    </source>
</evidence>
<dbReference type="EMBL" id="KN840541">
    <property type="protein sequence ID" value="KIP05538.1"/>
    <property type="molecule type" value="Genomic_DNA"/>
</dbReference>
<proteinExistence type="predicted"/>
<accession>A0A0C3PHY3</accession>
<organism evidence="2 3">
    <name type="scientific">Phlebiopsis gigantea (strain 11061_1 CR5-6)</name>
    <name type="common">White-rot fungus</name>
    <name type="synonym">Peniophora gigantea</name>
    <dbReference type="NCBI Taxonomy" id="745531"/>
    <lineage>
        <taxon>Eukaryota</taxon>
        <taxon>Fungi</taxon>
        <taxon>Dikarya</taxon>
        <taxon>Basidiomycota</taxon>
        <taxon>Agaricomycotina</taxon>
        <taxon>Agaricomycetes</taxon>
        <taxon>Polyporales</taxon>
        <taxon>Phanerochaetaceae</taxon>
        <taxon>Phlebiopsis</taxon>
    </lineage>
</organism>
<reference evidence="2 3" key="1">
    <citation type="journal article" date="2014" name="PLoS Genet.">
        <title>Analysis of the Phlebiopsis gigantea genome, transcriptome and secretome provides insight into its pioneer colonization strategies of wood.</title>
        <authorList>
            <person name="Hori C."/>
            <person name="Ishida T."/>
            <person name="Igarashi K."/>
            <person name="Samejima M."/>
            <person name="Suzuki H."/>
            <person name="Master E."/>
            <person name="Ferreira P."/>
            <person name="Ruiz-Duenas F.J."/>
            <person name="Held B."/>
            <person name="Canessa P."/>
            <person name="Larrondo L.F."/>
            <person name="Schmoll M."/>
            <person name="Druzhinina I.S."/>
            <person name="Kubicek C.P."/>
            <person name="Gaskell J.A."/>
            <person name="Kersten P."/>
            <person name="St John F."/>
            <person name="Glasner J."/>
            <person name="Sabat G."/>
            <person name="Splinter BonDurant S."/>
            <person name="Syed K."/>
            <person name="Yadav J."/>
            <person name="Mgbeahuruike A.C."/>
            <person name="Kovalchuk A."/>
            <person name="Asiegbu F.O."/>
            <person name="Lackner G."/>
            <person name="Hoffmeister D."/>
            <person name="Rencoret J."/>
            <person name="Gutierrez A."/>
            <person name="Sun H."/>
            <person name="Lindquist E."/>
            <person name="Barry K."/>
            <person name="Riley R."/>
            <person name="Grigoriev I.V."/>
            <person name="Henrissat B."/>
            <person name="Kues U."/>
            <person name="Berka R.M."/>
            <person name="Martinez A.T."/>
            <person name="Covert S.F."/>
            <person name="Blanchette R.A."/>
            <person name="Cullen D."/>
        </authorList>
    </citation>
    <scope>NUCLEOTIDE SEQUENCE [LARGE SCALE GENOMIC DNA]</scope>
    <source>
        <strain evidence="2 3">11061_1 CR5-6</strain>
    </source>
</reference>